<evidence type="ECO:0000313" key="5">
    <source>
        <dbReference type="Proteomes" id="UP000019184"/>
    </source>
</evidence>
<dbReference type="PANTHER" id="PTHR34047">
    <property type="entry name" value="NUCLEAR INTRON MATURASE 1, MITOCHONDRIAL-RELATED"/>
    <property type="match status" value="1"/>
</dbReference>
<organism evidence="4 5">
    <name type="scientific">Candidatus Contendobacter odensis Run_B_J11</name>
    <dbReference type="NCBI Taxonomy" id="1400861"/>
    <lineage>
        <taxon>Bacteria</taxon>
        <taxon>Pseudomonadati</taxon>
        <taxon>Pseudomonadota</taxon>
        <taxon>Gammaproteobacteria</taxon>
        <taxon>Candidatus Competibacteraceae</taxon>
        <taxon>Candidatus Contendibacter</taxon>
    </lineage>
</organism>
<evidence type="ECO:0000259" key="2">
    <source>
        <dbReference type="Pfam" id="PF00078"/>
    </source>
</evidence>
<keyword evidence="4" id="KW-0548">Nucleotidyltransferase</keyword>
<keyword evidence="4" id="KW-0695">RNA-directed DNA polymerase</keyword>
<dbReference type="InterPro" id="IPR051083">
    <property type="entry name" value="GrpII_Intron_Splice-Mob/Def"/>
</dbReference>
<keyword evidence="5" id="KW-1185">Reference proteome</keyword>
<reference evidence="4 5" key="1">
    <citation type="journal article" date="2014" name="ISME J.">
        <title>Candidatus Competibacter-lineage genomes retrieved from metagenomes reveal functional metabolic diversity.</title>
        <authorList>
            <person name="McIlroy S.J."/>
            <person name="Albertsen M."/>
            <person name="Andresen E.K."/>
            <person name="Saunders A.M."/>
            <person name="Kristiansen R."/>
            <person name="Stokholm-Bjerregaard M."/>
            <person name="Nielsen K.L."/>
            <person name="Nielsen P.H."/>
        </authorList>
    </citation>
    <scope>NUCLEOTIDE SEQUENCE [LARGE SCALE GENOMIC DNA]</scope>
    <source>
        <strain evidence="4 5">Run_B_J11</strain>
    </source>
</reference>
<dbReference type="InterPro" id="IPR025960">
    <property type="entry name" value="RVT_N"/>
</dbReference>
<dbReference type="AlphaFoldDB" id="A0A7U7GAF2"/>
<dbReference type="Proteomes" id="UP000019184">
    <property type="component" value="Unassembled WGS sequence"/>
</dbReference>
<feature type="domain" description="Reverse transcriptase N-terminal" evidence="3">
    <location>
        <begin position="16"/>
        <end position="96"/>
    </location>
</feature>
<sequence>MNASTVCAASSLEMSWHKINWAECHRQVRRLQARIVKATQEGRWNKVKALQWLLTHSWSGKVIAVKRVTENQGKKTPGVDKVTWSTPKAKFQAVWSLRRRGYQPLPLRRVFIPKSNGKLRPLGIPTMKDRAMQALHLFALEPVSETQADNNSYGFRPERSTADARVQCFIALLCT</sequence>
<protein>
    <submittedName>
        <fullName evidence="4">RNA-directed DNA polymerase (Reverse transcriptase)</fullName>
    </submittedName>
</protein>
<dbReference type="PANTHER" id="PTHR34047:SF10">
    <property type="entry name" value="GROUP II INTRON-ASSOCIATED OPEN READING FRAME"/>
    <property type="match status" value="1"/>
</dbReference>
<evidence type="ECO:0000313" key="4">
    <source>
        <dbReference type="EMBL" id="CDH44476.1"/>
    </source>
</evidence>
<dbReference type="SUPFAM" id="SSF56672">
    <property type="entry name" value="DNA/RNA polymerases"/>
    <property type="match status" value="1"/>
</dbReference>
<name>A0A7U7GAF2_9GAMM</name>
<comment type="caution">
    <text evidence="4">The sequence shown here is derived from an EMBL/GenBank/DDBJ whole genome shotgun (WGS) entry which is preliminary data.</text>
</comment>
<dbReference type="Pfam" id="PF13655">
    <property type="entry name" value="RVT_N"/>
    <property type="match status" value="1"/>
</dbReference>
<proteinExistence type="inferred from homology"/>
<comment type="similarity">
    <text evidence="1">Belongs to the bacterial reverse transcriptase family.</text>
</comment>
<accession>A0A7U7GAF2</accession>
<dbReference type="InterPro" id="IPR043502">
    <property type="entry name" value="DNA/RNA_pol_sf"/>
</dbReference>
<gene>
    <name evidence="4" type="ORF">BN874_1690004</name>
</gene>
<feature type="domain" description="Reverse transcriptase" evidence="2">
    <location>
        <begin position="112"/>
        <end position="163"/>
    </location>
</feature>
<dbReference type="GO" id="GO:0003964">
    <property type="term" value="F:RNA-directed DNA polymerase activity"/>
    <property type="evidence" value="ECO:0007669"/>
    <property type="project" value="UniProtKB-KW"/>
</dbReference>
<keyword evidence="4" id="KW-0808">Transferase</keyword>
<evidence type="ECO:0000256" key="1">
    <source>
        <dbReference type="ARBA" id="ARBA00034120"/>
    </source>
</evidence>
<dbReference type="Pfam" id="PF00078">
    <property type="entry name" value="RVT_1"/>
    <property type="match status" value="1"/>
</dbReference>
<dbReference type="EMBL" id="CBTK010000078">
    <property type="protein sequence ID" value="CDH44476.1"/>
    <property type="molecule type" value="Genomic_DNA"/>
</dbReference>
<evidence type="ECO:0000259" key="3">
    <source>
        <dbReference type="Pfam" id="PF13655"/>
    </source>
</evidence>
<dbReference type="InterPro" id="IPR000477">
    <property type="entry name" value="RT_dom"/>
</dbReference>